<evidence type="ECO:0000256" key="6">
    <source>
        <dbReference type="ARBA" id="ARBA00023065"/>
    </source>
</evidence>
<evidence type="ECO:0000256" key="2">
    <source>
        <dbReference type="ARBA" id="ARBA00009904"/>
    </source>
</evidence>
<feature type="transmembrane region" description="Helical" evidence="9">
    <location>
        <begin position="604"/>
        <end position="628"/>
    </location>
</feature>
<evidence type="ECO:0000256" key="8">
    <source>
        <dbReference type="SAM" id="Coils"/>
    </source>
</evidence>
<dbReference type="AlphaFoldDB" id="A0A174QB35"/>
<dbReference type="RefSeq" id="WP_024730720.1">
    <property type="nucleotide sequence ID" value="NZ_CABIWA010000012.1"/>
</dbReference>
<evidence type="ECO:0000313" key="11">
    <source>
        <dbReference type="EMBL" id="RGE65456.1"/>
    </source>
</evidence>
<dbReference type="GO" id="GO:0007035">
    <property type="term" value="P:vacuolar acidification"/>
    <property type="evidence" value="ECO:0007669"/>
    <property type="project" value="TreeGrafter"/>
</dbReference>
<dbReference type="EMBL" id="QVME01000013">
    <property type="protein sequence ID" value="RGE65456.1"/>
    <property type="molecule type" value="Genomic_DNA"/>
</dbReference>
<evidence type="ECO:0000256" key="5">
    <source>
        <dbReference type="ARBA" id="ARBA00022989"/>
    </source>
</evidence>
<evidence type="ECO:0000313" key="10">
    <source>
        <dbReference type="EMBL" id="CUP67329.1"/>
    </source>
</evidence>
<feature type="transmembrane region" description="Helical" evidence="9">
    <location>
        <begin position="526"/>
        <end position="546"/>
    </location>
</feature>
<evidence type="ECO:0000256" key="1">
    <source>
        <dbReference type="ARBA" id="ARBA00004141"/>
    </source>
</evidence>
<keyword evidence="5 9" id="KW-1133">Transmembrane helix</keyword>
<dbReference type="Proteomes" id="UP000260828">
    <property type="component" value="Unassembled WGS sequence"/>
</dbReference>
<feature type="coiled-coil region" evidence="8">
    <location>
        <begin position="232"/>
        <end position="259"/>
    </location>
</feature>
<evidence type="ECO:0000313" key="13">
    <source>
        <dbReference type="Proteomes" id="UP000260828"/>
    </source>
</evidence>
<protein>
    <submittedName>
        <fullName evidence="10">V-type ATP synthase subunit I</fullName>
    </submittedName>
</protein>
<organism evidence="10 12">
    <name type="scientific">Anaerotruncus colihominis</name>
    <dbReference type="NCBI Taxonomy" id="169435"/>
    <lineage>
        <taxon>Bacteria</taxon>
        <taxon>Bacillati</taxon>
        <taxon>Bacillota</taxon>
        <taxon>Clostridia</taxon>
        <taxon>Eubacteriales</taxon>
        <taxon>Oscillospiraceae</taxon>
        <taxon>Anaerotruncus</taxon>
    </lineage>
</organism>
<feature type="transmembrane region" description="Helical" evidence="9">
    <location>
        <begin position="363"/>
        <end position="385"/>
    </location>
</feature>
<evidence type="ECO:0000256" key="4">
    <source>
        <dbReference type="ARBA" id="ARBA00022692"/>
    </source>
</evidence>
<reference evidence="10 12" key="1">
    <citation type="submission" date="2015-09" db="EMBL/GenBank/DDBJ databases">
        <authorList>
            <consortium name="Pathogen Informatics"/>
        </authorList>
    </citation>
    <scope>NUCLEOTIDE SEQUENCE [LARGE SCALE GENOMIC DNA]</scope>
    <source>
        <strain evidence="10 12">2789STDY5834939</strain>
    </source>
</reference>
<dbReference type="Gene3D" id="3.30.70.2170">
    <property type="match status" value="1"/>
</dbReference>
<dbReference type="GO" id="GO:0016471">
    <property type="term" value="C:vacuolar proton-transporting V-type ATPase complex"/>
    <property type="evidence" value="ECO:0007669"/>
    <property type="project" value="TreeGrafter"/>
</dbReference>
<accession>A0A174QB35</accession>
<name>A0A174QB35_9FIRM</name>
<feature type="transmembrane region" description="Helical" evidence="9">
    <location>
        <begin position="490"/>
        <end position="514"/>
    </location>
</feature>
<dbReference type="Gene3D" id="1.20.1460.20">
    <property type="match status" value="1"/>
</dbReference>
<keyword evidence="3" id="KW-0813">Transport</keyword>
<evidence type="ECO:0000256" key="3">
    <source>
        <dbReference type="ARBA" id="ARBA00022448"/>
    </source>
</evidence>
<dbReference type="GO" id="GO:0033179">
    <property type="term" value="C:proton-transporting V-type ATPase, V0 domain"/>
    <property type="evidence" value="ECO:0007669"/>
    <property type="project" value="InterPro"/>
</dbReference>
<gene>
    <name evidence="11" type="ORF">DXC40_17035</name>
    <name evidence="10" type="ORF">ERS852551_01553</name>
</gene>
<dbReference type="Gene3D" id="3.30.70.2750">
    <property type="match status" value="1"/>
</dbReference>
<reference evidence="11 13" key="2">
    <citation type="submission" date="2018-08" db="EMBL/GenBank/DDBJ databases">
        <title>A genome reference for cultivated species of the human gut microbiota.</title>
        <authorList>
            <person name="Zou Y."/>
            <person name="Xue W."/>
            <person name="Luo G."/>
        </authorList>
    </citation>
    <scope>NUCLEOTIDE SEQUENCE [LARGE SCALE GENOMIC DNA]</scope>
    <source>
        <strain evidence="11 13">TF05-12AC</strain>
    </source>
</reference>
<keyword evidence="6" id="KW-0406">Ion transport</keyword>
<comment type="similarity">
    <text evidence="2">Belongs to the V-ATPase 116 kDa subunit family.</text>
</comment>
<keyword evidence="7 9" id="KW-0472">Membrane</keyword>
<dbReference type="EMBL" id="CZBE01000009">
    <property type="protein sequence ID" value="CUP67329.1"/>
    <property type="molecule type" value="Genomic_DNA"/>
</dbReference>
<dbReference type="GO" id="GO:0051117">
    <property type="term" value="F:ATPase binding"/>
    <property type="evidence" value="ECO:0007669"/>
    <property type="project" value="TreeGrafter"/>
</dbReference>
<proteinExistence type="inferred from homology"/>
<dbReference type="GeneID" id="72462586"/>
<sequence>MAVLQMQRISICALKKDRKQILETLQRRGVVEISDLVLEDGVFEKSDTAAQRIQFEKDIAAATSALEVLDTYAPEKTPMLSMLEGRRALTTQEYEAAGAGAGQTLETARRLNALSRTIAENRAEILKLQTQLDALTPWLGLDVSMRFSGTRSTAAFIGSFADDVPLDALYARIAQAAPEAAVHIDLVSHSQDQTCVFIVTHRSQAAAVDEALRTCGFSRPASPAKESPAERQKLLNDAAAAAQSAIDAAQKEIEGLAGKRGDLRFLTDYLRLRAEKYEVIGRLAQSKRTFLLSGYVTAGRAAAVESELTGKFDAAVRLETPGPDEDVPVVLKNNSFSEPVETVVESYSLPGRGEIDPTTIMSFFYYILFGMMLSDAGYGLVMAIGCGVVMAKYKNMEPGIAKMIKMFFFCGLSTIFWGVLFGSFFGDAVGVIASTFFHSDFKLSPLWFEPVSEPMRLLVFSFLIGIIHLFTGLGIKFYQLAREGQIKDAIYDVVFWYLLVGGGIFYLLTMSMITEMLGLSFTLPPIVATVAAVCAGIGAVGIILTSGRESRNPVKRLLKGLYGVYNVTGYLSDILSYSRLLALGLATGVIATVFNKMGSMGGGGIFGAIMFILVFLVGHTLNIGINLLGAYVHTNRLQFVEFFGKFYEGGGRAFSPFAAHTKYYKFKEEI</sequence>
<evidence type="ECO:0000256" key="7">
    <source>
        <dbReference type="ARBA" id="ARBA00023136"/>
    </source>
</evidence>
<dbReference type="PANTHER" id="PTHR11629:SF63">
    <property type="entry name" value="V-TYPE PROTON ATPASE SUBUNIT A"/>
    <property type="match status" value="1"/>
</dbReference>
<feature type="transmembrane region" description="Helical" evidence="9">
    <location>
        <begin position="580"/>
        <end position="598"/>
    </location>
</feature>
<evidence type="ECO:0000256" key="9">
    <source>
        <dbReference type="SAM" id="Phobius"/>
    </source>
</evidence>
<dbReference type="Pfam" id="PF01496">
    <property type="entry name" value="V_ATPase_I"/>
    <property type="match status" value="2"/>
</dbReference>
<feature type="transmembrane region" description="Helical" evidence="9">
    <location>
        <begin position="457"/>
        <end position="478"/>
    </location>
</feature>
<evidence type="ECO:0000313" key="12">
    <source>
        <dbReference type="Proteomes" id="UP000095765"/>
    </source>
</evidence>
<feature type="transmembrane region" description="Helical" evidence="9">
    <location>
        <begin position="406"/>
        <end position="437"/>
    </location>
</feature>
<dbReference type="PANTHER" id="PTHR11629">
    <property type="entry name" value="VACUOLAR PROTON ATPASES"/>
    <property type="match status" value="1"/>
</dbReference>
<comment type="subcellular location">
    <subcellularLocation>
        <location evidence="1">Membrane</location>
        <topology evidence="1">Multi-pass membrane protein</topology>
    </subcellularLocation>
</comment>
<keyword evidence="4 9" id="KW-0812">Transmembrane</keyword>
<dbReference type="GO" id="GO:0046961">
    <property type="term" value="F:proton-transporting ATPase activity, rotational mechanism"/>
    <property type="evidence" value="ECO:0007669"/>
    <property type="project" value="InterPro"/>
</dbReference>
<dbReference type="InterPro" id="IPR002490">
    <property type="entry name" value="V-ATPase_116kDa_su"/>
</dbReference>
<dbReference type="OrthoDB" id="9803814at2"/>
<dbReference type="Proteomes" id="UP000095765">
    <property type="component" value="Unassembled WGS sequence"/>
</dbReference>
<keyword evidence="8" id="KW-0175">Coiled coil</keyword>